<gene>
    <name evidence="3" type="ORF">RJ641_005335</name>
</gene>
<evidence type="ECO:0000313" key="4">
    <source>
        <dbReference type="Proteomes" id="UP001370490"/>
    </source>
</evidence>
<evidence type="ECO:0000313" key="3">
    <source>
        <dbReference type="EMBL" id="KAK6929130.1"/>
    </source>
</evidence>
<protein>
    <recommendedName>
        <fullName evidence="2">AT3G52170-like helix-turn-helix domain-containing protein</fullName>
    </recommendedName>
</protein>
<feature type="domain" description="AT3G52170-like helix-turn-helix" evidence="2">
    <location>
        <begin position="32"/>
        <end position="80"/>
    </location>
</feature>
<reference evidence="3 4" key="1">
    <citation type="submission" date="2023-12" db="EMBL/GenBank/DDBJ databases">
        <title>A high-quality genome assembly for Dillenia turbinata (Dilleniales).</title>
        <authorList>
            <person name="Chanderbali A."/>
        </authorList>
    </citation>
    <scope>NUCLEOTIDE SEQUENCE [LARGE SCALE GENOMIC DNA]</scope>
    <source>
        <strain evidence="3">LSX21</strain>
        <tissue evidence="3">Leaf</tissue>
    </source>
</reference>
<evidence type="ECO:0000256" key="1">
    <source>
        <dbReference type="SAM" id="MobiDB-lite"/>
    </source>
</evidence>
<dbReference type="PANTHER" id="PTHR34568">
    <property type="entry name" value="RRM DOMAIN-CONTAINING PROTEIN"/>
    <property type="match status" value="1"/>
</dbReference>
<name>A0AAN8ZBJ7_9MAGN</name>
<sequence>MMHAVKGGWIGQTFALAKGNESERRKSRIRRSKEERKDMVESFIKKYQKSNNGNFPSLNLTHKEVGGSFYTVREIVREIIQENRVLGPAKFSPEEEGTDQFLEQCPLGSISKDPEISLSSTLSEVHLVPSGLHLSTEEPVFDISCQGTVQDNGGREDAIAINGIQENVETKESQLSKNFEAVESVVEPMQVSTEELVLNVTGQSAVPGNERHDEVRVVNGVQADPESQMSKNFEAVKSVVEPMQVSTAKVTHITADVVVETFPLRTIARPSHIFDGESAEVGVSNGTFEERKTVEVEVGKVESASVLGSSNTVETSEAVETAAENEVQGSSKDIEMPDAVEEKPKSSETKPTDVLNGIPIKNVNGANGSISTNEPISSGASTACNNPVSNIGSSPKKGFNPTLDRIDL</sequence>
<feature type="compositionally biased region" description="Low complexity" evidence="1">
    <location>
        <begin position="309"/>
        <end position="327"/>
    </location>
</feature>
<dbReference type="InterPro" id="IPR058942">
    <property type="entry name" value="AT3G52170-like"/>
</dbReference>
<accession>A0AAN8ZBJ7</accession>
<feature type="region of interest" description="Disordered" evidence="1">
    <location>
        <begin position="307"/>
        <end position="408"/>
    </location>
</feature>
<dbReference type="InterPro" id="IPR058941">
    <property type="entry name" value="HTH_AT3G52170-like"/>
</dbReference>
<proteinExistence type="predicted"/>
<comment type="caution">
    <text evidence="3">The sequence shown here is derived from an EMBL/GenBank/DDBJ whole genome shotgun (WGS) entry which is preliminary data.</text>
</comment>
<feature type="compositionally biased region" description="Polar residues" evidence="1">
    <location>
        <begin position="364"/>
        <end position="393"/>
    </location>
</feature>
<dbReference type="EMBL" id="JBAMMX010000013">
    <property type="protein sequence ID" value="KAK6929130.1"/>
    <property type="molecule type" value="Genomic_DNA"/>
</dbReference>
<dbReference type="Pfam" id="PF25896">
    <property type="entry name" value="HTH_AT3G52170"/>
    <property type="match status" value="1"/>
</dbReference>
<keyword evidence="4" id="KW-1185">Reference proteome</keyword>
<evidence type="ECO:0000259" key="2">
    <source>
        <dbReference type="Pfam" id="PF25896"/>
    </source>
</evidence>
<dbReference type="PANTHER" id="PTHR34568:SF1">
    <property type="entry name" value="DNA BINDING PROTEIN"/>
    <property type="match status" value="1"/>
</dbReference>
<organism evidence="3 4">
    <name type="scientific">Dillenia turbinata</name>
    <dbReference type="NCBI Taxonomy" id="194707"/>
    <lineage>
        <taxon>Eukaryota</taxon>
        <taxon>Viridiplantae</taxon>
        <taxon>Streptophyta</taxon>
        <taxon>Embryophyta</taxon>
        <taxon>Tracheophyta</taxon>
        <taxon>Spermatophyta</taxon>
        <taxon>Magnoliopsida</taxon>
        <taxon>eudicotyledons</taxon>
        <taxon>Gunneridae</taxon>
        <taxon>Pentapetalae</taxon>
        <taxon>Dilleniales</taxon>
        <taxon>Dilleniaceae</taxon>
        <taxon>Dillenia</taxon>
    </lineage>
</organism>
<dbReference type="Proteomes" id="UP001370490">
    <property type="component" value="Unassembled WGS sequence"/>
</dbReference>
<dbReference type="AlphaFoldDB" id="A0AAN8ZBJ7"/>
<feature type="compositionally biased region" description="Basic and acidic residues" evidence="1">
    <location>
        <begin position="332"/>
        <end position="351"/>
    </location>
</feature>